<feature type="compositionally biased region" description="Basic and acidic residues" evidence="13">
    <location>
        <begin position="511"/>
        <end position="521"/>
    </location>
</feature>
<evidence type="ECO:0000256" key="10">
    <source>
        <dbReference type="ARBA" id="ARBA00023204"/>
    </source>
</evidence>
<evidence type="ECO:0000256" key="2">
    <source>
        <dbReference type="ARBA" id="ARBA00004286"/>
    </source>
</evidence>
<evidence type="ECO:0000256" key="8">
    <source>
        <dbReference type="ARBA" id="ARBA00023054"/>
    </source>
</evidence>
<dbReference type="EC" id="3.6.4.13" evidence="14"/>
<dbReference type="GO" id="GO:0016787">
    <property type="term" value="F:hydrolase activity"/>
    <property type="evidence" value="ECO:0007669"/>
    <property type="project" value="UniProtKB-KW"/>
</dbReference>
<proteinExistence type="inferred from homology"/>
<reference evidence="14 15" key="1">
    <citation type="submission" date="2023-04" db="EMBL/GenBank/DDBJ databases">
        <title>Genome of Basidiobolus ranarum AG-B5.</title>
        <authorList>
            <person name="Stajich J.E."/>
            <person name="Carter-House D."/>
            <person name="Gryganskyi A."/>
        </authorList>
    </citation>
    <scope>NUCLEOTIDE SEQUENCE [LARGE SCALE GENOMIC DNA]</scope>
    <source>
        <strain evidence="14 15">AG-B5</strain>
    </source>
</reference>
<evidence type="ECO:0000313" key="14">
    <source>
        <dbReference type="EMBL" id="KAK9765232.1"/>
    </source>
</evidence>
<evidence type="ECO:0000313" key="15">
    <source>
        <dbReference type="Proteomes" id="UP001479436"/>
    </source>
</evidence>
<dbReference type="Gene3D" id="3.40.50.300">
    <property type="entry name" value="P-loop containing nucleotide triphosphate hydrolases"/>
    <property type="match status" value="1"/>
</dbReference>
<sequence>MCPPKFFVSKNDNFDYSAGEPDQRFLTALRVLEFSHEFVKRQMIVHANIEQTILVEKRTEANQIMGSGFPRNVNSCFTIDGFKVGHRGGGYATQAMNQYRGPPRFTQDLDKKIRQYQYSVEEKMETLSTQNDRLKEVDFEIREADRKKQMLNNKIGNFQKDITFKSRTIRQLHDQLQEEEPANIVALEEAKQDTERQIELIKNQFEQLQLQKTQIAEQEKLLREELDNIKREIESALDKMEQIKTKIEDQINERIQCETNKQYWTNKLEDEQGKILELQNEVTRRQEIVDETTAQAQEYCPERVEVTKTATQLDREINQIQLRLKESEKGFGGTIEEVLRDMKNKVDSYRKAKTEIANMERFVRDLKYALGLRLKRWDDFRSYIAKRARINFHWNLAQRGYSGKLEFDHKNRKLNPRVQVDDQAENLTRDKDPKSLSGGEKSFSTICLLLSLWEAMGCPIRCLDEFDVFMDAVNRKISMRMMIESARQADETQYILITPQDMSNVSPGPDIRVHRLNDPERNQPPLHS</sequence>
<keyword evidence="9" id="KW-0233">DNA recombination</keyword>
<dbReference type="SUPFAM" id="SSF52540">
    <property type="entry name" value="P-loop containing nucleoside triphosphate hydrolases"/>
    <property type="match status" value="1"/>
</dbReference>
<evidence type="ECO:0000256" key="1">
    <source>
        <dbReference type="ARBA" id="ARBA00004123"/>
    </source>
</evidence>
<dbReference type="Proteomes" id="UP001479436">
    <property type="component" value="Unassembled WGS sequence"/>
</dbReference>
<gene>
    <name evidence="14" type="primary">smc6_1</name>
    <name evidence="14" type="ORF">K7432_006610</name>
</gene>
<evidence type="ECO:0000256" key="13">
    <source>
        <dbReference type="SAM" id="MobiDB-lite"/>
    </source>
</evidence>
<name>A0ABR2WUQ0_9FUNG</name>
<keyword evidence="7" id="KW-0067">ATP-binding</keyword>
<keyword evidence="15" id="KW-1185">Reference proteome</keyword>
<evidence type="ECO:0000256" key="5">
    <source>
        <dbReference type="ARBA" id="ARBA00022741"/>
    </source>
</evidence>
<keyword evidence="11" id="KW-0539">Nucleus</keyword>
<dbReference type="PANTHER" id="PTHR19306:SF6">
    <property type="entry name" value="STRUCTURAL MAINTENANCE OF CHROMOSOMES PROTEIN 6"/>
    <property type="match status" value="1"/>
</dbReference>
<feature type="region of interest" description="Disordered" evidence="13">
    <location>
        <begin position="500"/>
        <end position="528"/>
    </location>
</feature>
<dbReference type="PANTHER" id="PTHR19306">
    <property type="entry name" value="STRUCTURAL MAINTENANCE OF CHROMOSOMES 5,6 SMC5, SMC6"/>
    <property type="match status" value="1"/>
</dbReference>
<comment type="caution">
    <text evidence="14">The sequence shown here is derived from an EMBL/GenBank/DDBJ whole genome shotgun (WGS) entry which is preliminary data.</text>
</comment>
<keyword evidence="10" id="KW-0234">DNA repair</keyword>
<dbReference type="EMBL" id="JASJQH010000298">
    <property type="protein sequence ID" value="KAK9765232.1"/>
    <property type="molecule type" value="Genomic_DNA"/>
</dbReference>
<organism evidence="14 15">
    <name type="scientific">Basidiobolus ranarum</name>
    <dbReference type="NCBI Taxonomy" id="34480"/>
    <lineage>
        <taxon>Eukaryota</taxon>
        <taxon>Fungi</taxon>
        <taxon>Fungi incertae sedis</taxon>
        <taxon>Zoopagomycota</taxon>
        <taxon>Entomophthoromycotina</taxon>
        <taxon>Basidiobolomycetes</taxon>
        <taxon>Basidiobolales</taxon>
        <taxon>Basidiobolaceae</taxon>
        <taxon>Basidiobolus</taxon>
    </lineage>
</organism>
<feature type="coiled-coil region" evidence="12">
    <location>
        <begin position="134"/>
        <end position="281"/>
    </location>
</feature>
<evidence type="ECO:0000256" key="9">
    <source>
        <dbReference type="ARBA" id="ARBA00023172"/>
    </source>
</evidence>
<evidence type="ECO:0000256" key="6">
    <source>
        <dbReference type="ARBA" id="ARBA00022763"/>
    </source>
</evidence>
<accession>A0ABR2WUQ0</accession>
<comment type="subcellular location">
    <subcellularLocation>
        <location evidence="2">Chromosome</location>
    </subcellularLocation>
    <subcellularLocation>
        <location evidence="1">Nucleus</location>
    </subcellularLocation>
</comment>
<comment type="similarity">
    <text evidence="3">Belongs to the SMC family. SMC6 subfamily.</text>
</comment>
<evidence type="ECO:0000256" key="11">
    <source>
        <dbReference type="ARBA" id="ARBA00023242"/>
    </source>
</evidence>
<dbReference type="InterPro" id="IPR027417">
    <property type="entry name" value="P-loop_NTPase"/>
</dbReference>
<keyword evidence="5" id="KW-0547">Nucleotide-binding</keyword>
<feature type="region of interest" description="Disordered" evidence="13">
    <location>
        <begin position="418"/>
        <end position="440"/>
    </location>
</feature>
<keyword evidence="6" id="KW-0227">DNA damage</keyword>
<dbReference type="GO" id="GO:0003724">
    <property type="term" value="F:RNA helicase activity"/>
    <property type="evidence" value="ECO:0007669"/>
    <property type="project" value="UniProtKB-EC"/>
</dbReference>
<keyword evidence="4" id="KW-0158">Chromosome</keyword>
<evidence type="ECO:0000256" key="12">
    <source>
        <dbReference type="SAM" id="Coils"/>
    </source>
</evidence>
<evidence type="ECO:0000256" key="3">
    <source>
        <dbReference type="ARBA" id="ARBA00006793"/>
    </source>
</evidence>
<evidence type="ECO:0000256" key="4">
    <source>
        <dbReference type="ARBA" id="ARBA00022454"/>
    </source>
</evidence>
<keyword evidence="8 12" id="KW-0175">Coiled coil</keyword>
<evidence type="ECO:0000256" key="7">
    <source>
        <dbReference type="ARBA" id="ARBA00022840"/>
    </source>
</evidence>
<keyword evidence="14" id="KW-0378">Hydrolase</keyword>
<protein>
    <submittedName>
        <fullName evidence="14">Structural maintenance of chromosomes protein 6</fullName>
        <ecNumber evidence="14">3.6.4.13</ecNumber>
    </submittedName>
</protein>